<dbReference type="InterPro" id="IPR042122">
    <property type="entry name" value="Ser_AcTrfase_N_sf"/>
</dbReference>
<dbReference type="PROSITE" id="PS00101">
    <property type="entry name" value="HEXAPEP_TRANSFERASES"/>
    <property type="match status" value="1"/>
</dbReference>
<dbReference type="EC" id="2.3.1.30" evidence="4"/>
<sequence length="323" mass="34278">MMAACVRSSCRRANSTIITSLHFDPAPPLVDHCAALRCLPAVELPFVDVDPLWLTIQDEARDDAEEEPLLRHHYHHLVLSHATLESALAAHLAAKLAVPALVAGGTLYELFSATLSEDAEIRRAVRADLLAARYRDPACAKMVHCFLYYKGFLALQVHRVAHRLWADGRRAAALMLQSRASEAFAVDIHPGARVGAGVLLDHATGVVIGETAVVGNDVSILHGVTLGGTGKEGGDRHPKIGDGVLIGAGTQVLGNVSVGEGAKIGAGAVVLRPVPPRTTAVGSPAQLVGGEEKPVWLGRRAGLTMDHATWPDDAIRGQAWSYM</sequence>
<reference evidence="9 10" key="1">
    <citation type="submission" date="2023-10" db="EMBL/GenBank/DDBJ databases">
        <title>Chromosome-scale genome assembly provides insights into flower coloration mechanisms of Canna indica.</title>
        <authorList>
            <person name="Li C."/>
        </authorList>
    </citation>
    <scope>NUCLEOTIDE SEQUENCE [LARGE SCALE GENOMIC DNA]</scope>
    <source>
        <tissue evidence="9">Flower</tissue>
    </source>
</reference>
<evidence type="ECO:0000256" key="3">
    <source>
        <dbReference type="ARBA" id="ARBA00011553"/>
    </source>
</evidence>
<dbReference type="CDD" id="cd03354">
    <property type="entry name" value="LbH_SAT"/>
    <property type="match status" value="1"/>
</dbReference>
<dbReference type="Gene3D" id="2.160.10.10">
    <property type="entry name" value="Hexapeptide repeat proteins"/>
    <property type="match status" value="1"/>
</dbReference>
<dbReference type="InterPro" id="IPR045304">
    <property type="entry name" value="LbH_SAT"/>
</dbReference>
<dbReference type="InterPro" id="IPR001451">
    <property type="entry name" value="Hexapep"/>
</dbReference>
<feature type="domain" description="Serine acetyltransferase N-terminal" evidence="8">
    <location>
        <begin position="52"/>
        <end position="157"/>
    </location>
</feature>
<dbReference type="InterPro" id="IPR010493">
    <property type="entry name" value="Ser_AcTrfase_N"/>
</dbReference>
<evidence type="ECO:0000256" key="6">
    <source>
        <dbReference type="ARBA" id="ARBA00022679"/>
    </source>
</evidence>
<dbReference type="FunFam" id="2.160.10.10:FF:000002">
    <property type="entry name" value="Serine acetyltransferase"/>
    <property type="match status" value="1"/>
</dbReference>
<evidence type="ECO:0000256" key="7">
    <source>
        <dbReference type="ARBA" id="ARBA00023315"/>
    </source>
</evidence>
<proteinExistence type="inferred from homology"/>
<dbReference type="Proteomes" id="UP001327560">
    <property type="component" value="Chromosome 9"/>
</dbReference>
<protein>
    <recommendedName>
        <fullName evidence="4">serine O-acetyltransferase</fullName>
        <ecNumber evidence="4">2.3.1.30</ecNumber>
    </recommendedName>
</protein>
<gene>
    <name evidence="9" type="ORF">Cni_G27413</name>
</gene>
<evidence type="ECO:0000313" key="10">
    <source>
        <dbReference type="Proteomes" id="UP001327560"/>
    </source>
</evidence>
<keyword evidence="6" id="KW-0808">Transferase</keyword>
<comment type="subunit">
    <text evidence="3">Homomultimer.</text>
</comment>
<evidence type="ECO:0000259" key="8">
    <source>
        <dbReference type="SMART" id="SM00971"/>
    </source>
</evidence>
<dbReference type="EMBL" id="CP136898">
    <property type="protein sequence ID" value="WOL18616.1"/>
    <property type="molecule type" value="Genomic_DNA"/>
</dbReference>
<keyword evidence="5" id="KW-0028">Amino-acid biosynthesis</keyword>
<dbReference type="PANTHER" id="PTHR42811">
    <property type="entry name" value="SERINE ACETYLTRANSFERASE"/>
    <property type="match status" value="1"/>
</dbReference>
<evidence type="ECO:0000256" key="4">
    <source>
        <dbReference type="ARBA" id="ARBA00013266"/>
    </source>
</evidence>
<keyword evidence="10" id="KW-1185">Reference proteome</keyword>
<evidence type="ECO:0000256" key="5">
    <source>
        <dbReference type="ARBA" id="ARBA00022605"/>
    </source>
</evidence>
<evidence type="ECO:0000256" key="2">
    <source>
        <dbReference type="ARBA" id="ARBA00007274"/>
    </source>
</evidence>
<dbReference type="SUPFAM" id="SSF51161">
    <property type="entry name" value="Trimeric LpxA-like enzymes"/>
    <property type="match status" value="1"/>
</dbReference>
<dbReference type="Pfam" id="PF00132">
    <property type="entry name" value="Hexapep"/>
    <property type="match status" value="1"/>
</dbReference>
<dbReference type="SMART" id="SM00971">
    <property type="entry name" value="SATase_N"/>
    <property type="match status" value="1"/>
</dbReference>
<dbReference type="InterPro" id="IPR053376">
    <property type="entry name" value="Serine_acetyltransferase"/>
</dbReference>
<dbReference type="Gene3D" id="1.10.3130.10">
    <property type="entry name" value="serine acetyltransferase, domain 1"/>
    <property type="match status" value="1"/>
</dbReference>
<name>A0AAQ3QRD1_9LILI</name>
<dbReference type="GO" id="GO:0005737">
    <property type="term" value="C:cytoplasm"/>
    <property type="evidence" value="ECO:0007669"/>
    <property type="project" value="InterPro"/>
</dbReference>
<evidence type="ECO:0000256" key="1">
    <source>
        <dbReference type="ARBA" id="ARBA00004876"/>
    </source>
</evidence>
<accession>A0AAQ3QRD1</accession>
<dbReference type="InterPro" id="IPR005881">
    <property type="entry name" value="Ser_O-AcTrfase"/>
</dbReference>
<organism evidence="9 10">
    <name type="scientific">Canna indica</name>
    <name type="common">Indian-shot</name>
    <dbReference type="NCBI Taxonomy" id="4628"/>
    <lineage>
        <taxon>Eukaryota</taxon>
        <taxon>Viridiplantae</taxon>
        <taxon>Streptophyta</taxon>
        <taxon>Embryophyta</taxon>
        <taxon>Tracheophyta</taxon>
        <taxon>Spermatophyta</taxon>
        <taxon>Magnoliopsida</taxon>
        <taxon>Liliopsida</taxon>
        <taxon>Zingiberales</taxon>
        <taxon>Cannaceae</taxon>
        <taxon>Canna</taxon>
    </lineage>
</organism>
<dbReference type="InterPro" id="IPR018357">
    <property type="entry name" value="Hexapep_transf_CS"/>
</dbReference>
<dbReference type="NCBIfam" id="NF041874">
    <property type="entry name" value="EPS_EpsC"/>
    <property type="match status" value="1"/>
</dbReference>
<dbReference type="GO" id="GO:0006535">
    <property type="term" value="P:cysteine biosynthetic process from serine"/>
    <property type="evidence" value="ECO:0007669"/>
    <property type="project" value="InterPro"/>
</dbReference>
<dbReference type="InterPro" id="IPR011004">
    <property type="entry name" value="Trimer_LpxA-like_sf"/>
</dbReference>
<dbReference type="AlphaFoldDB" id="A0AAQ3QRD1"/>
<evidence type="ECO:0000313" key="9">
    <source>
        <dbReference type="EMBL" id="WOL18616.1"/>
    </source>
</evidence>
<comment type="similarity">
    <text evidence="2">Belongs to the transferase hexapeptide repeat family.</text>
</comment>
<keyword evidence="7" id="KW-0012">Acyltransferase</keyword>
<dbReference type="GO" id="GO:0009001">
    <property type="term" value="F:serine O-acetyltransferase activity"/>
    <property type="evidence" value="ECO:0007669"/>
    <property type="project" value="UniProtKB-EC"/>
</dbReference>
<dbReference type="Pfam" id="PF06426">
    <property type="entry name" value="SATase_N"/>
    <property type="match status" value="1"/>
</dbReference>
<comment type="pathway">
    <text evidence="1">Amino-acid biosynthesis; L-cysteine biosynthesis; L-cysteine from L-serine: step 1/2.</text>
</comment>
<dbReference type="NCBIfam" id="TIGR01172">
    <property type="entry name" value="cysE"/>
    <property type="match status" value="1"/>
</dbReference>